<keyword evidence="10" id="KW-1185">Reference proteome</keyword>
<dbReference type="CDD" id="cd10324">
    <property type="entry name" value="SLC6sbd"/>
    <property type="match status" value="1"/>
</dbReference>
<evidence type="ECO:0000256" key="9">
    <source>
        <dbReference type="SAM" id="Phobius"/>
    </source>
</evidence>
<evidence type="ECO:0000256" key="7">
    <source>
        <dbReference type="PIRSR" id="PIRSR600175-1"/>
    </source>
</evidence>
<keyword evidence="4" id="KW-0769">Symport</keyword>
<dbReference type="Pfam" id="PF00209">
    <property type="entry name" value="SNF"/>
    <property type="match status" value="1"/>
</dbReference>
<feature type="transmembrane region" description="Helical" evidence="9">
    <location>
        <begin position="44"/>
        <end position="63"/>
    </location>
</feature>
<dbReference type="NCBIfam" id="NF037979">
    <property type="entry name" value="Na_transp"/>
    <property type="match status" value="1"/>
</dbReference>
<dbReference type="InterPro" id="IPR037272">
    <property type="entry name" value="SNS_sf"/>
</dbReference>
<proteinExistence type="predicted"/>
<feature type="disulfide bond" evidence="8">
    <location>
        <begin position="130"/>
        <end position="139"/>
    </location>
</feature>
<dbReference type="PANTHER" id="PTHR11616">
    <property type="entry name" value="SODIUM/CHLORIDE DEPENDENT TRANSPORTER"/>
    <property type="match status" value="1"/>
</dbReference>
<feature type="transmembrane region" description="Helical" evidence="9">
    <location>
        <begin position="235"/>
        <end position="255"/>
    </location>
</feature>
<dbReference type="GO" id="GO:0005332">
    <property type="term" value="F:gamma-aminobutyric acid:sodium:chloride symporter activity"/>
    <property type="evidence" value="ECO:0007669"/>
    <property type="project" value="TreeGrafter"/>
</dbReference>
<dbReference type="GO" id="GO:0043005">
    <property type="term" value="C:neuron projection"/>
    <property type="evidence" value="ECO:0007669"/>
    <property type="project" value="TreeGrafter"/>
</dbReference>
<evidence type="ECO:0000256" key="4">
    <source>
        <dbReference type="ARBA" id="ARBA00022847"/>
    </source>
</evidence>
<keyword evidence="3 9" id="KW-0812">Transmembrane</keyword>
<dbReference type="GO" id="GO:0046872">
    <property type="term" value="F:metal ion binding"/>
    <property type="evidence" value="ECO:0007669"/>
    <property type="project" value="UniProtKB-KW"/>
</dbReference>
<organism evidence="10 11">
    <name type="scientific">Acrobeloides nanus</name>
    <dbReference type="NCBI Taxonomy" id="290746"/>
    <lineage>
        <taxon>Eukaryota</taxon>
        <taxon>Metazoa</taxon>
        <taxon>Ecdysozoa</taxon>
        <taxon>Nematoda</taxon>
        <taxon>Chromadorea</taxon>
        <taxon>Rhabditida</taxon>
        <taxon>Tylenchina</taxon>
        <taxon>Cephalobomorpha</taxon>
        <taxon>Cephaloboidea</taxon>
        <taxon>Cephalobidae</taxon>
        <taxon>Acrobeloides</taxon>
    </lineage>
</organism>
<evidence type="ECO:0000256" key="1">
    <source>
        <dbReference type="ARBA" id="ARBA00004141"/>
    </source>
</evidence>
<dbReference type="PROSITE" id="PS50267">
    <property type="entry name" value="NA_NEUROTRAN_SYMP_3"/>
    <property type="match status" value="1"/>
</dbReference>
<feature type="transmembrane region" description="Helical" evidence="9">
    <location>
        <begin position="96"/>
        <end position="118"/>
    </location>
</feature>
<feature type="transmembrane region" description="Helical" evidence="9">
    <location>
        <begin position="320"/>
        <end position="346"/>
    </location>
</feature>
<feature type="transmembrane region" description="Helical" evidence="9">
    <location>
        <begin position="452"/>
        <end position="473"/>
    </location>
</feature>
<evidence type="ECO:0000256" key="6">
    <source>
        <dbReference type="ARBA" id="ARBA00023136"/>
    </source>
</evidence>
<feature type="transmembrane region" description="Helical" evidence="9">
    <location>
        <begin position="15"/>
        <end position="32"/>
    </location>
</feature>
<keyword evidence="7" id="KW-0915">Sodium</keyword>
<feature type="binding site" evidence="7">
    <location>
        <position position="25"/>
    </location>
    <ligand>
        <name>Na(+)</name>
        <dbReference type="ChEBI" id="CHEBI:29101"/>
        <label>1</label>
    </ligand>
</feature>
<keyword evidence="7" id="KW-0479">Metal-binding</keyword>
<dbReference type="SUPFAM" id="SSF161070">
    <property type="entry name" value="SNF-like"/>
    <property type="match status" value="1"/>
</dbReference>
<feature type="binding site" evidence="7">
    <location>
        <position position="396"/>
    </location>
    <ligand>
        <name>Na(+)</name>
        <dbReference type="ChEBI" id="CHEBI:29101"/>
        <label>1</label>
    </ligand>
</feature>
<keyword evidence="5 9" id="KW-1133">Transmembrane helix</keyword>
<feature type="binding site" evidence="7">
    <location>
        <position position="392"/>
    </location>
    <ligand>
        <name>Na(+)</name>
        <dbReference type="ChEBI" id="CHEBI:29101"/>
        <label>1</label>
    </ligand>
</feature>
<evidence type="ECO:0000313" key="10">
    <source>
        <dbReference type="Proteomes" id="UP000887540"/>
    </source>
</evidence>
<feature type="binding site" evidence="7">
    <location>
        <position position="26"/>
    </location>
    <ligand>
        <name>Na(+)</name>
        <dbReference type="ChEBI" id="CHEBI:29101"/>
        <label>1</label>
    </ligand>
</feature>
<name>A0A914DR86_9BILA</name>
<evidence type="ECO:0000256" key="2">
    <source>
        <dbReference type="ARBA" id="ARBA00022448"/>
    </source>
</evidence>
<evidence type="ECO:0000256" key="8">
    <source>
        <dbReference type="PIRSR" id="PIRSR600175-2"/>
    </source>
</evidence>
<keyword evidence="2" id="KW-0813">Transport</keyword>
<dbReference type="GO" id="GO:0005886">
    <property type="term" value="C:plasma membrane"/>
    <property type="evidence" value="ECO:0007669"/>
    <property type="project" value="TreeGrafter"/>
</dbReference>
<comment type="subcellular location">
    <subcellularLocation>
        <location evidence="1">Membrane</location>
        <topology evidence="1">Multi-pass membrane protein</topology>
    </subcellularLocation>
</comment>
<feature type="transmembrane region" description="Helical" evidence="9">
    <location>
        <begin position="379"/>
        <end position="409"/>
    </location>
</feature>
<keyword evidence="8" id="KW-1015">Disulfide bond</keyword>
<evidence type="ECO:0000256" key="3">
    <source>
        <dbReference type="ARBA" id="ARBA00022692"/>
    </source>
</evidence>
<dbReference type="Proteomes" id="UP000887540">
    <property type="component" value="Unplaced"/>
</dbReference>
<dbReference type="InterPro" id="IPR000175">
    <property type="entry name" value="Na/ntran_symport"/>
</dbReference>
<feature type="transmembrane region" description="Helical" evidence="9">
    <location>
        <begin position="546"/>
        <end position="568"/>
    </location>
</feature>
<dbReference type="WBParaSite" id="ACRNAN_scaffold3320.g13049.t1">
    <property type="protein sequence ID" value="ACRNAN_scaffold3320.g13049.t1"/>
    <property type="gene ID" value="ACRNAN_scaffold3320.g13049"/>
</dbReference>
<feature type="transmembrane region" description="Helical" evidence="9">
    <location>
        <begin position="209"/>
        <end position="229"/>
    </location>
</feature>
<feature type="binding site" evidence="7">
    <location>
        <position position="295"/>
    </location>
    <ligand>
        <name>Na(+)</name>
        <dbReference type="ChEBI" id="CHEBI:29101"/>
        <label>1</label>
    </ligand>
</feature>
<feature type="binding site" evidence="7">
    <location>
        <position position="23"/>
    </location>
    <ligand>
        <name>Na(+)</name>
        <dbReference type="ChEBI" id="CHEBI:29101"/>
        <label>1</label>
    </ligand>
</feature>
<dbReference type="PANTHER" id="PTHR11616:SF326">
    <property type="entry name" value="SODIUM-DEPENDENT TRANSPORTER SNF-5"/>
    <property type="match status" value="1"/>
</dbReference>
<feature type="binding site" evidence="7">
    <location>
        <position position="30"/>
    </location>
    <ligand>
        <name>Na(+)</name>
        <dbReference type="ChEBI" id="CHEBI:29101"/>
        <label>1</label>
    </ligand>
</feature>
<accession>A0A914DR86</accession>
<feature type="transmembrane region" description="Helical" evidence="9">
    <location>
        <begin position="421"/>
        <end position="446"/>
    </location>
</feature>
<dbReference type="AlphaFoldDB" id="A0A914DR86"/>
<keyword evidence="6 9" id="KW-0472">Membrane</keyword>
<feature type="transmembrane region" description="Helical" evidence="9">
    <location>
        <begin position="502"/>
        <end position="526"/>
    </location>
</feature>
<reference evidence="11" key="1">
    <citation type="submission" date="2022-11" db="UniProtKB">
        <authorList>
            <consortium name="WormBaseParasite"/>
        </authorList>
    </citation>
    <scope>IDENTIFICATION</scope>
</reference>
<sequence length="654" mass="73538">MPEPVVERTQWNSQTQFLLSCIGYAVGLGNIWRFPSLAYENGGGAFLIPYLCCSFFFGLPILYLELSLGQFAKAGPAVVYGRIRPLFHGVGWGMSALSLLVAIYYNVIVAWVLIYLFVVVTGRYHQWSSCMNDFNTIYCASKLEDERCTKNLNESAFFFNKTCFSMANTLMLDVKNATFQKFDGISPTEEFFENYVLEKTPTMDELGGINWKVLIALALAWLITALVLVKGVEMIGKAAFITATVPYVIIVILFVRCVTLPGAKIGLDYYLLNPDFSAIFKASAWKAAATQNCYSLAVGFGGLLSLSSFNPRSHNCFRDAIIISTADGFMSVFGGTAVFSTLGFIAHQLQLDINQVIQSGLGLAFMAYPEAMSRMPITWLWSFLFFTMLLLLGISSQFGLAEVMCTALYDQFPSTRKYKSVLVVCVCFVLFLCGSIMTTRSGIFYFKVFDDYSASFALALLLLMEISLIMYIYGGREYIKDLRTMFGYPKDLLGKLFGPTGYYVRLIWMVIAPMVAIAIFGVTFYAQLTESLEYGKNERKYLFPDWAYFIGWSLSIIPLLLLPIFVLYNSLKFRNQGKSQKELLRLQPKWPSYDRHAATIDPYRIYPPGTEFGKEKHVWTVKGMEKTTVDGNTSITTSSSEDSNSIDVNIFPKL</sequence>
<dbReference type="PRINTS" id="PR00176">
    <property type="entry name" value="NANEUSMPORT"/>
</dbReference>
<evidence type="ECO:0000256" key="5">
    <source>
        <dbReference type="ARBA" id="ARBA00022989"/>
    </source>
</evidence>
<protein>
    <submittedName>
        <fullName evidence="11">Transporter</fullName>
    </submittedName>
</protein>
<evidence type="ECO:0000313" key="11">
    <source>
        <dbReference type="WBParaSite" id="ACRNAN_scaffold3320.g13049.t1"/>
    </source>
</evidence>